<reference evidence="2" key="2">
    <citation type="submission" date="2020-09" db="EMBL/GenBank/DDBJ databases">
        <authorList>
            <person name="Sun Q."/>
            <person name="Zhou Y."/>
        </authorList>
    </citation>
    <scope>NUCLEOTIDE SEQUENCE</scope>
    <source>
        <strain evidence="2">CGMCC 1.15958</strain>
    </source>
</reference>
<comment type="caution">
    <text evidence="2">The sequence shown here is derived from an EMBL/GenBank/DDBJ whole genome shotgun (WGS) entry which is preliminary data.</text>
</comment>
<feature type="transmembrane region" description="Helical" evidence="1">
    <location>
        <begin position="141"/>
        <end position="167"/>
    </location>
</feature>
<feature type="transmembrane region" description="Helical" evidence="1">
    <location>
        <begin position="249"/>
        <end position="267"/>
    </location>
</feature>
<dbReference type="AlphaFoldDB" id="A0A916YET0"/>
<evidence type="ECO:0000313" key="2">
    <source>
        <dbReference type="EMBL" id="GGD41988.1"/>
    </source>
</evidence>
<sequence>MGEDASIRVHDNLEANIAWYKSLADQHLLLASSYTPNETVMQAPRIAFGSEWSLIAWLFVWFKPIVAYNINVILMSLVAFFGTYLFTKDTLKLSPKIAPFIALGFALLPFWFSGGLSSAGQPLLFWSFDRILKKHNSVIDWIIFLLFPFYSSLILSGLFMMVLMVGYLGVNFLKKERKIAYGTGVLSLIILTIGYILVDYRLFLDILKIGTPAGFTPHRVEFVQGNTFAESIKAAKNSFLGGQNHFPSFHTYLILPLVFFYLIYGFFKQKKLVTVVFCLVILGIIAIIDGFWNFTGFESLKDKLPILKAIQLDRFYSLYPNLWFGVFVLIIRELPIKIAIILASIQVMIVLFSNQLVGDYIKKTIHGRDYVSYREFYAEDLFSKVKTVLKEDENPNKRVGMVGLHPAVAQYNQIPTIDGYVVLYSLAYKHQIQAIIQPELNQNKFIKNYFEQWGSRCYLFDNEAVIAGDGILKKQKCCTESLDYDFDKLKQLKCGYILSAVEVRHPSEHLKLLSKVEDANWRVWIYKII</sequence>
<dbReference type="Proteomes" id="UP000609064">
    <property type="component" value="Unassembled WGS sequence"/>
</dbReference>
<proteinExistence type="predicted"/>
<feature type="transmembrane region" description="Helical" evidence="1">
    <location>
        <begin position="98"/>
        <end position="121"/>
    </location>
</feature>
<keyword evidence="1" id="KW-0472">Membrane</keyword>
<protein>
    <submittedName>
        <fullName evidence="2">Membrane protein YkoS</fullName>
    </submittedName>
</protein>
<name>A0A916YET0_9BACT</name>
<feature type="transmembrane region" description="Helical" evidence="1">
    <location>
        <begin position="338"/>
        <end position="357"/>
    </location>
</feature>
<dbReference type="EMBL" id="BMKK01000001">
    <property type="protein sequence ID" value="GGD41988.1"/>
    <property type="molecule type" value="Genomic_DNA"/>
</dbReference>
<feature type="transmembrane region" description="Helical" evidence="1">
    <location>
        <begin position="65"/>
        <end position="86"/>
    </location>
</feature>
<feature type="transmembrane region" description="Helical" evidence="1">
    <location>
        <begin position="314"/>
        <end position="331"/>
    </location>
</feature>
<keyword evidence="1" id="KW-0812">Transmembrane</keyword>
<feature type="transmembrane region" description="Helical" evidence="1">
    <location>
        <begin position="179"/>
        <end position="198"/>
    </location>
</feature>
<keyword evidence="1" id="KW-1133">Transmembrane helix</keyword>
<dbReference type="InterPro" id="IPR046107">
    <property type="entry name" value="DUF6044"/>
</dbReference>
<reference evidence="2" key="1">
    <citation type="journal article" date="2014" name="Int. J. Syst. Evol. Microbiol.">
        <title>Complete genome sequence of Corynebacterium casei LMG S-19264T (=DSM 44701T), isolated from a smear-ripened cheese.</title>
        <authorList>
            <consortium name="US DOE Joint Genome Institute (JGI-PGF)"/>
            <person name="Walter F."/>
            <person name="Albersmeier A."/>
            <person name="Kalinowski J."/>
            <person name="Ruckert C."/>
        </authorList>
    </citation>
    <scope>NUCLEOTIDE SEQUENCE</scope>
    <source>
        <strain evidence="2">CGMCC 1.15958</strain>
    </source>
</reference>
<gene>
    <name evidence="2" type="primary">ykoS</name>
    <name evidence="2" type="ORF">GCM10011514_02430</name>
</gene>
<dbReference type="Pfam" id="PF19510">
    <property type="entry name" value="DUF6044"/>
    <property type="match status" value="1"/>
</dbReference>
<evidence type="ECO:0000256" key="1">
    <source>
        <dbReference type="SAM" id="Phobius"/>
    </source>
</evidence>
<accession>A0A916YET0</accession>
<organism evidence="2 3">
    <name type="scientific">Emticicia aquatilis</name>
    <dbReference type="NCBI Taxonomy" id="1537369"/>
    <lineage>
        <taxon>Bacteria</taxon>
        <taxon>Pseudomonadati</taxon>
        <taxon>Bacteroidota</taxon>
        <taxon>Cytophagia</taxon>
        <taxon>Cytophagales</taxon>
        <taxon>Leadbetterellaceae</taxon>
        <taxon>Emticicia</taxon>
    </lineage>
</organism>
<feature type="transmembrane region" description="Helical" evidence="1">
    <location>
        <begin position="272"/>
        <end position="294"/>
    </location>
</feature>
<keyword evidence="3" id="KW-1185">Reference proteome</keyword>
<evidence type="ECO:0000313" key="3">
    <source>
        <dbReference type="Proteomes" id="UP000609064"/>
    </source>
</evidence>